<feature type="region of interest" description="Disordered" evidence="1">
    <location>
        <begin position="172"/>
        <end position="196"/>
    </location>
</feature>
<dbReference type="AlphaFoldDB" id="A0A846WSA7"/>
<dbReference type="RefSeq" id="WP_006372199.1">
    <property type="nucleotide sequence ID" value="NZ_JAAXPC010000018.1"/>
</dbReference>
<evidence type="ECO:0000313" key="2">
    <source>
        <dbReference type="EMBL" id="NKY04452.1"/>
    </source>
</evidence>
<protein>
    <submittedName>
        <fullName evidence="2">Uncharacterized protein</fullName>
    </submittedName>
</protein>
<organism evidence="2 3">
    <name type="scientific">Gordonia polyisoprenivorans</name>
    <dbReference type="NCBI Taxonomy" id="84595"/>
    <lineage>
        <taxon>Bacteria</taxon>
        <taxon>Bacillati</taxon>
        <taxon>Actinomycetota</taxon>
        <taxon>Actinomycetes</taxon>
        <taxon>Mycobacteriales</taxon>
        <taxon>Gordoniaceae</taxon>
        <taxon>Gordonia</taxon>
    </lineage>
</organism>
<gene>
    <name evidence="2" type="ORF">HGA05_23060</name>
</gene>
<feature type="region of interest" description="Disordered" evidence="1">
    <location>
        <begin position="1"/>
        <end position="28"/>
    </location>
</feature>
<reference evidence="2 3" key="1">
    <citation type="submission" date="2020-04" db="EMBL/GenBank/DDBJ databases">
        <title>MicrobeNet Type strains.</title>
        <authorList>
            <person name="Nicholson A.C."/>
        </authorList>
    </citation>
    <scope>NUCLEOTIDE SEQUENCE [LARGE SCALE GENOMIC DNA]</scope>
    <source>
        <strain evidence="2 3">ATCC BAA-14</strain>
    </source>
</reference>
<sequence length="363" mass="40676">MKLTAADDSFGHTSANPQSAPTDTPSTDPRFFERHWNVWHDDTGDLIIATGGSWYPNLGRMETYAIVNHRGEHRSVRAMGTVDTESTSVLERGPIHPQVIDGLRRWRHRVEPGDWGFSFDLMWVDTHRQEYAAAWGPEVHGEERQVTAGFEGFGRLVGWIQFGDKRIHWAPGQAHGTRDRHWGVGRGVGGPALNKGRTHRPGWKGGLWIDLGDVGVWGKRLLYPFEDPRPGAGAVHRIERHLRFEPDTHVFTGGVLDLTLDDGSRRTLNLERIGNQTAYMKCGFYGGTPESGIHHGQYQGADRVEWDFFDVNDPAQRSRLSGLNEHHCRVSGNAVATTGVMQPLEPDVYQACVDGRPGWNLLN</sequence>
<evidence type="ECO:0000256" key="1">
    <source>
        <dbReference type="SAM" id="MobiDB-lite"/>
    </source>
</evidence>
<dbReference type="Proteomes" id="UP000563898">
    <property type="component" value="Unassembled WGS sequence"/>
</dbReference>
<name>A0A846WSA7_9ACTN</name>
<accession>A0A846WSA7</accession>
<evidence type="ECO:0000313" key="3">
    <source>
        <dbReference type="Proteomes" id="UP000563898"/>
    </source>
</evidence>
<feature type="compositionally biased region" description="Polar residues" evidence="1">
    <location>
        <begin position="11"/>
        <end position="27"/>
    </location>
</feature>
<comment type="caution">
    <text evidence="2">The sequence shown here is derived from an EMBL/GenBank/DDBJ whole genome shotgun (WGS) entry which is preliminary data.</text>
</comment>
<dbReference type="EMBL" id="JAAXPC010000018">
    <property type="protein sequence ID" value="NKY04452.1"/>
    <property type="molecule type" value="Genomic_DNA"/>
</dbReference>
<proteinExistence type="predicted"/>